<evidence type="ECO:0000256" key="1">
    <source>
        <dbReference type="ARBA" id="ARBA00022679"/>
    </source>
</evidence>
<keyword evidence="4" id="KW-0812">Transmembrane</keyword>
<dbReference type="InterPro" id="IPR045039">
    <property type="entry name" value="NSI-like"/>
</dbReference>
<feature type="compositionally biased region" description="Low complexity" evidence="3">
    <location>
        <begin position="578"/>
        <end position="600"/>
    </location>
</feature>
<dbReference type="GO" id="GO:0008080">
    <property type="term" value="F:N-acetyltransferase activity"/>
    <property type="evidence" value="ECO:0007669"/>
    <property type="project" value="InterPro"/>
</dbReference>
<dbReference type="GO" id="GO:0006289">
    <property type="term" value="P:nucleotide-excision repair"/>
    <property type="evidence" value="ECO:0007669"/>
    <property type="project" value="InterPro"/>
</dbReference>
<dbReference type="CDD" id="cd04301">
    <property type="entry name" value="NAT_SF"/>
    <property type="match status" value="1"/>
</dbReference>
<dbReference type="EMBL" id="CM018044">
    <property type="protein sequence ID" value="KAA8529262.1"/>
    <property type="molecule type" value="Genomic_DNA"/>
</dbReference>
<keyword evidence="1" id="KW-0808">Transferase</keyword>
<dbReference type="InterPro" id="IPR036353">
    <property type="entry name" value="XPC-bd_sf"/>
</dbReference>
<dbReference type="SUPFAM" id="SSF55729">
    <property type="entry name" value="Acyl-CoA N-acyltransferases (Nat)"/>
    <property type="match status" value="1"/>
</dbReference>
<dbReference type="AlphaFoldDB" id="A0A5J5AHC1"/>
<gene>
    <name evidence="6" type="ORF">F0562_033939</name>
</gene>
<dbReference type="Pfam" id="PF00583">
    <property type="entry name" value="Acetyltransf_1"/>
    <property type="match status" value="1"/>
</dbReference>
<accession>A0A5J5AHC1</accession>
<dbReference type="GO" id="GO:0005737">
    <property type="term" value="C:cytoplasm"/>
    <property type="evidence" value="ECO:0007669"/>
    <property type="project" value="TreeGrafter"/>
</dbReference>
<feature type="compositionally biased region" description="Low complexity" evidence="3">
    <location>
        <begin position="24"/>
        <end position="42"/>
    </location>
</feature>
<evidence type="ECO:0000259" key="5">
    <source>
        <dbReference type="PROSITE" id="PS51186"/>
    </source>
</evidence>
<dbReference type="GO" id="GO:0043161">
    <property type="term" value="P:proteasome-mediated ubiquitin-dependent protein catabolic process"/>
    <property type="evidence" value="ECO:0007669"/>
    <property type="project" value="InterPro"/>
</dbReference>
<evidence type="ECO:0000313" key="7">
    <source>
        <dbReference type="Proteomes" id="UP000325577"/>
    </source>
</evidence>
<feature type="region of interest" description="Disordered" evidence="3">
    <location>
        <begin position="209"/>
        <end position="228"/>
    </location>
</feature>
<evidence type="ECO:0000256" key="4">
    <source>
        <dbReference type="SAM" id="Phobius"/>
    </source>
</evidence>
<feature type="compositionally biased region" description="Low complexity" evidence="3">
    <location>
        <begin position="330"/>
        <end position="350"/>
    </location>
</feature>
<dbReference type="SUPFAM" id="SSF101238">
    <property type="entry name" value="XPC-binding domain"/>
    <property type="match status" value="1"/>
</dbReference>
<protein>
    <recommendedName>
        <fullName evidence="5">N-acetyltransferase domain-containing protein</fullName>
    </recommendedName>
</protein>
<feature type="compositionally biased region" description="Pro residues" evidence="3">
    <location>
        <begin position="103"/>
        <end position="116"/>
    </location>
</feature>
<feature type="region of interest" description="Disordered" evidence="3">
    <location>
        <begin position="1"/>
        <end position="42"/>
    </location>
</feature>
<dbReference type="OrthoDB" id="2744543at2759"/>
<feature type="region of interest" description="Disordered" evidence="3">
    <location>
        <begin position="94"/>
        <end position="116"/>
    </location>
</feature>
<dbReference type="InterPro" id="IPR016181">
    <property type="entry name" value="Acyl_CoA_acyltransferase"/>
</dbReference>
<keyword evidence="2" id="KW-0012">Acyltransferase</keyword>
<keyword evidence="4" id="KW-1133">Transmembrane helix</keyword>
<dbReference type="InterPro" id="IPR000182">
    <property type="entry name" value="GNAT_dom"/>
</dbReference>
<dbReference type="PANTHER" id="PTHR43626:SF1">
    <property type="entry name" value="GCN5-RELATED N-ACETYLTRANSFERASE 1, CHLOROPLASTIC"/>
    <property type="match status" value="1"/>
</dbReference>
<keyword evidence="4" id="KW-0472">Membrane</keyword>
<proteinExistence type="predicted"/>
<sequence>MKIVVETSKATQIEANPDDAVPQASSAPPTSTPVSAAPEPSATTLAPEFSHMWHWQVCIWQFNVNEDVLPSDPTELLRGIPEQAGVLPVARTRASGQVANPSAQPPLPAQPPPVPSGGPNANVLNLSPQVRPDMGSNAARGGKLDFLRNSPEFQKFRAMVQADRRLLRPKLAEMRRQNPKLWRLIKRLRERHPADFGRLINEPITSLLAPQDSAAPPTSTPVSAAPQPSATTLAPKYCIWQFNVNEDVLPSDPIELLRGILEQAEVPPVARVHASGQVANPLAQLPLPAQPAPVPSSGPNANRLDLPPQGLPDMGSNAAGGGNLDFLRNSPEAPQASATPPASTPVSAAPQPSATTLALKYCIWQFNVNEDVLPSDPIELLRGILEQAEVPPVARVHASGQVANPLAQLPLPAQPAPVPSSGPNANRLDLPPQGLPDMGSNAAGGGNLDFLRNSPEAPQASATPPASTPVSAAPQPSATTLALKYCIWQFNVNEDVLPSDPIELLRGILEQAEVPPVARVHASGQVANPLAQLPLPAQPAPVPSSGPNANRLDLPPQGLPDMGSNAAGGGNLDFLRNSPEAPQASATPPASTPVSAAPQPSATTLALKELPFALILSLLAPQDSAPRPTSNLSPQRENIRDTDEQFALKWSKLIIIMAYSTIFALLSSTFVEDGGKLLPEIFRQHPTSYVMSIILVVVVFFFAVNGVIFSEQSPCIGRACNLVALELFHSFKTHRNSNTYPMALKLDMSKAYDHVEWSFLGAMMEKLGNSIDILMREQWRDLCWNDQLIPTVGNDTPTECNERYMRTTNFLQKSNESESYTSISHSSAHIFQFVHFETLIRLPKMLLHGNFSIPLRSSLCLKTSKNYARNVGVSAQSRANNRYYSISDEELESRGFNLRRSVADLNLDHLNSVFVAVGFPRRDTDKIRVALENTDSLLWIEYKKTQKPVAFARATGDGVFNAIIWDVVVDPSFQGIGLGKVVMERMLEELLEKGITNIALYSEPRVLGFYRPLGFVADPDGIRGMVYSRKLKKKK</sequence>
<evidence type="ECO:0000256" key="2">
    <source>
        <dbReference type="ARBA" id="ARBA00023315"/>
    </source>
</evidence>
<dbReference type="Gene3D" id="1.10.10.540">
    <property type="entry name" value="XPC-binding domain"/>
    <property type="match status" value="1"/>
</dbReference>
<feature type="compositionally biased region" description="Low complexity" evidence="3">
    <location>
        <begin position="213"/>
        <end position="228"/>
    </location>
</feature>
<feature type="compositionally biased region" description="Low complexity" evidence="3">
    <location>
        <begin position="454"/>
        <end position="474"/>
    </location>
</feature>
<keyword evidence="7" id="KW-1185">Reference proteome</keyword>
<dbReference type="PANTHER" id="PTHR43626">
    <property type="entry name" value="ACYL-COA N-ACYLTRANSFERASE"/>
    <property type="match status" value="1"/>
</dbReference>
<dbReference type="Pfam" id="PF09280">
    <property type="entry name" value="XPC-binding"/>
    <property type="match status" value="1"/>
</dbReference>
<dbReference type="Proteomes" id="UP000325577">
    <property type="component" value="Linkage Group LG20"/>
</dbReference>
<feature type="region of interest" description="Disordered" evidence="3">
    <location>
        <begin position="533"/>
        <end position="600"/>
    </location>
</feature>
<evidence type="ECO:0000313" key="6">
    <source>
        <dbReference type="EMBL" id="KAA8529262.1"/>
    </source>
</evidence>
<name>A0A5J5AHC1_9ASTE</name>
<feature type="transmembrane region" description="Helical" evidence="4">
    <location>
        <begin position="689"/>
        <end position="709"/>
    </location>
</feature>
<feature type="domain" description="N-acetyltransferase" evidence="5">
    <location>
        <begin position="897"/>
        <end position="1033"/>
    </location>
</feature>
<dbReference type="InterPro" id="IPR015360">
    <property type="entry name" value="XPC-bd"/>
</dbReference>
<dbReference type="Gene3D" id="3.40.630.30">
    <property type="match status" value="1"/>
</dbReference>
<organism evidence="6 7">
    <name type="scientific">Nyssa sinensis</name>
    <dbReference type="NCBI Taxonomy" id="561372"/>
    <lineage>
        <taxon>Eukaryota</taxon>
        <taxon>Viridiplantae</taxon>
        <taxon>Streptophyta</taxon>
        <taxon>Embryophyta</taxon>
        <taxon>Tracheophyta</taxon>
        <taxon>Spermatophyta</taxon>
        <taxon>Magnoliopsida</taxon>
        <taxon>eudicotyledons</taxon>
        <taxon>Gunneridae</taxon>
        <taxon>Pentapetalae</taxon>
        <taxon>asterids</taxon>
        <taxon>Cornales</taxon>
        <taxon>Nyssaceae</taxon>
        <taxon>Nyssa</taxon>
    </lineage>
</organism>
<feature type="region of interest" description="Disordered" evidence="3">
    <location>
        <begin position="409"/>
        <end position="474"/>
    </location>
</feature>
<feature type="region of interest" description="Disordered" evidence="3">
    <location>
        <begin position="285"/>
        <end position="350"/>
    </location>
</feature>
<dbReference type="PROSITE" id="PS51186">
    <property type="entry name" value="GNAT"/>
    <property type="match status" value="1"/>
</dbReference>
<dbReference type="GO" id="GO:0003684">
    <property type="term" value="F:damaged DNA binding"/>
    <property type="evidence" value="ECO:0007669"/>
    <property type="project" value="InterPro"/>
</dbReference>
<evidence type="ECO:0000256" key="3">
    <source>
        <dbReference type="SAM" id="MobiDB-lite"/>
    </source>
</evidence>
<reference evidence="6 7" key="1">
    <citation type="submission" date="2019-09" db="EMBL/GenBank/DDBJ databases">
        <title>A chromosome-level genome assembly of the Chinese tupelo Nyssa sinensis.</title>
        <authorList>
            <person name="Yang X."/>
            <person name="Kang M."/>
            <person name="Yang Y."/>
            <person name="Xiong H."/>
            <person name="Wang M."/>
            <person name="Zhang Z."/>
            <person name="Wang Z."/>
            <person name="Wu H."/>
            <person name="Ma T."/>
            <person name="Liu J."/>
            <person name="Xi Z."/>
        </authorList>
    </citation>
    <scope>NUCLEOTIDE SEQUENCE [LARGE SCALE GENOMIC DNA]</scope>
    <source>
        <strain evidence="6">J267</strain>
        <tissue evidence="6">Leaf</tissue>
    </source>
</reference>